<evidence type="ECO:0000256" key="1">
    <source>
        <dbReference type="ARBA" id="ARBA00004496"/>
    </source>
</evidence>
<reference evidence="11" key="1">
    <citation type="submission" date="2018-06" db="EMBL/GenBank/DDBJ databases">
        <authorList>
            <person name="Zhirakovskaya E."/>
        </authorList>
    </citation>
    <scope>NUCLEOTIDE SEQUENCE</scope>
</reference>
<dbReference type="InterPro" id="IPR003442">
    <property type="entry name" value="T6A_TsaE"/>
</dbReference>
<dbReference type="PANTHER" id="PTHR33540">
    <property type="entry name" value="TRNA THREONYLCARBAMOYLADENOSINE BIOSYNTHESIS PROTEIN TSAE"/>
    <property type="match status" value="1"/>
</dbReference>
<dbReference type="PANTHER" id="PTHR33540:SF2">
    <property type="entry name" value="TRNA THREONYLCARBAMOYLADENOSINE BIOSYNTHESIS PROTEIN TSAE"/>
    <property type="match status" value="1"/>
</dbReference>
<dbReference type="Gene3D" id="3.40.50.300">
    <property type="entry name" value="P-loop containing nucleotide triphosphate hydrolases"/>
    <property type="match status" value="1"/>
</dbReference>
<keyword evidence="6" id="KW-0479">Metal-binding</keyword>
<evidence type="ECO:0000256" key="9">
    <source>
        <dbReference type="ARBA" id="ARBA00022842"/>
    </source>
</evidence>
<dbReference type="SUPFAM" id="SSF52540">
    <property type="entry name" value="P-loop containing nucleoside triphosphate hydrolases"/>
    <property type="match status" value="1"/>
</dbReference>
<organism evidence="11">
    <name type="scientific">hydrothermal vent metagenome</name>
    <dbReference type="NCBI Taxonomy" id="652676"/>
    <lineage>
        <taxon>unclassified sequences</taxon>
        <taxon>metagenomes</taxon>
        <taxon>ecological metagenomes</taxon>
    </lineage>
</organism>
<evidence type="ECO:0000256" key="5">
    <source>
        <dbReference type="ARBA" id="ARBA00022694"/>
    </source>
</evidence>
<protein>
    <recommendedName>
        <fullName evidence="3">tRNA threonylcarbamoyladenosine biosynthesis protein TsaE</fullName>
    </recommendedName>
    <alternativeName>
        <fullName evidence="10">t(6)A37 threonylcarbamoyladenosine biosynthesis protein TsaE</fullName>
    </alternativeName>
</protein>
<evidence type="ECO:0000313" key="11">
    <source>
        <dbReference type="EMBL" id="VAV94331.1"/>
    </source>
</evidence>
<evidence type="ECO:0000256" key="6">
    <source>
        <dbReference type="ARBA" id="ARBA00022723"/>
    </source>
</evidence>
<comment type="similarity">
    <text evidence="2">Belongs to the TsaE family.</text>
</comment>
<keyword evidence="7" id="KW-0547">Nucleotide-binding</keyword>
<dbReference type="InterPro" id="IPR027417">
    <property type="entry name" value="P-loop_NTPase"/>
</dbReference>
<dbReference type="Pfam" id="PF02367">
    <property type="entry name" value="TsaE"/>
    <property type="match status" value="1"/>
</dbReference>
<sequence>MRLGSIVLADEGAAVKLGAALAPGLQTGDIICLEGPLGAGKTTCARGLIKAFCGAREVPSPTFTLVETYQKPQNSGAALWHFDLYRLEHPRDVYELGFEDALGDGICLIEWPQRIEGLLPPERLRLVFHILKEGGRRVDIEGSEIWRQRLAATGLI</sequence>
<evidence type="ECO:0000256" key="8">
    <source>
        <dbReference type="ARBA" id="ARBA00022840"/>
    </source>
</evidence>
<evidence type="ECO:0000256" key="3">
    <source>
        <dbReference type="ARBA" id="ARBA00019010"/>
    </source>
</evidence>
<keyword evidence="5" id="KW-0819">tRNA processing</keyword>
<dbReference type="EMBL" id="UOEH01000137">
    <property type="protein sequence ID" value="VAV94331.1"/>
    <property type="molecule type" value="Genomic_DNA"/>
</dbReference>
<dbReference type="NCBIfam" id="TIGR00150">
    <property type="entry name" value="T6A_YjeE"/>
    <property type="match status" value="1"/>
</dbReference>
<evidence type="ECO:0000256" key="2">
    <source>
        <dbReference type="ARBA" id="ARBA00007599"/>
    </source>
</evidence>
<dbReference type="GO" id="GO:0046872">
    <property type="term" value="F:metal ion binding"/>
    <property type="evidence" value="ECO:0007669"/>
    <property type="project" value="UniProtKB-KW"/>
</dbReference>
<dbReference type="AlphaFoldDB" id="A0A3B0RSZ4"/>
<dbReference type="GO" id="GO:0005737">
    <property type="term" value="C:cytoplasm"/>
    <property type="evidence" value="ECO:0007669"/>
    <property type="project" value="UniProtKB-SubCell"/>
</dbReference>
<keyword evidence="4" id="KW-0963">Cytoplasm</keyword>
<evidence type="ECO:0000256" key="10">
    <source>
        <dbReference type="ARBA" id="ARBA00032441"/>
    </source>
</evidence>
<name>A0A3B0RSZ4_9ZZZZ</name>
<keyword evidence="9" id="KW-0460">Magnesium</keyword>
<comment type="subcellular location">
    <subcellularLocation>
        <location evidence="1">Cytoplasm</location>
    </subcellularLocation>
</comment>
<dbReference type="GO" id="GO:0005524">
    <property type="term" value="F:ATP binding"/>
    <property type="evidence" value="ECO:0007669"/>
    <property type="project" value="UniProtKB-KW"/>
</dbReference>
<proteinExistence type="inferred from homology"/>
<accession>A0A3B0RSZ4</accession>
<gene>
    <name evidence="11" type="ORF">MNBD_ALPHA05-108</name>
</gene>
<dbReference type="GO" id="GO:0002949">
    <property type="term" value="P:tRNA threonylcarbamoyladenosine modification"/>
    <property type="evidence" value="ECO:0007669"/>
    <property type="project" value="InterPro"/>
</dbReference>
<evidence type="ECO:0000256" key="4">
    <source>
        <dbReference type="ARBA" id="ARBA00022490"/>
    </source>
</evidence>
<evidence type="ECO:0000256" key="7">
    <source>
        <dbReference type="ARBA" id="ARBA00022741"/>
    </source>
</evidence>
<keyword evidence="8" id="KW-0067">ATP-binding</keyword>